<dbReference type="HOGENOM" id="CLU_1455406_0_0_1"/>
<dbReference type="AlphaFoldDB" id="D5G643"/>
<accession>D5G643</accession>
<evidence type="ECO:0000313" key="2">
    <source>
        <dbReference type="Proteomes" id="UP000006911"/>
    </source>
</evidence>
<dbReference type="RefSeq" id="XP_002835829.1">
    <property type="nucleotide sequence ID" value="XM_002835783.1"/>
</dbReference>
<sequence length="186" mass="20712">MQVSALMDEGRWLSFAEWVRLRDGLITEAWRDVLVGAIAGVSDCEGGEEDGIMCSRVITRICSHHPTSSHSRTRQQSFLFTLNPSRTYSKLRRAQPRPTLPHKPHLLFEGSLPIITMITGILPTKDLAMTREEFGRCFGVSDRGLVLSCRLRRCTRVLVGVVPHGGSPGDRVIGFAGYLLYLSTKT</sequence>
<reference evidence="1 2" key="1">
    <citation type="journal article" date="2010" name="Nature">
        <title>Perigord black truffle genome uncovers evolutionary origins and mechanisms of symbiosis.</title>
        <authorList>
            <person name="Martin F."/>
            <person name="Kohler A."/>
            <person name="Murat C."/>
            <person name="Balestrini R."/>
            <person name="Coutinho P.M."/>
            <person name="Jaillon O."/>
            <person name="Montanini B."/>
            <person name="Morin E."/>
            <person name="Noel B."/>
            <person name="Percudani R."/>
            <person name="Porcel B."/>
            <person name="Rubini A."/>
            <person name="Amicucci A."/>
            <person name="Amselem J."/>
            <person name="Anthouard V."/>
            <person name="Arcioni S."/>
            <person name="Artiguenave F."/>
            <person name="Aury J.M."/>
            <person name="Ballario P."/>
            <person name="Bolchi A."/>
            <person name="Brenna A."/>
            <person name="Brun A."/>
            <person name="Buee M."/>
            <person name="Cantarel B."/>
            <person name="Chevalier G."/>
            <person name="Couloux A."/>
            <person name="Da Silva C."/>
            <person name="Denoeud F."/>
            <person name="Duplessis S."/>
            <person name="Ghignone S."/>
            <person name="Hilselberger B."/>
            <person name="Iotti M."/>
            <person name="Marcais B."/>
            <person name="Mello A."/>
            <person name="Miranda M."/>
            <person name="Pacioni G."/>
            <person name="Quesneville H."/>
            <person name="Riccioni C."/>
            <person name="Ruotolo R."/>
            <person name="Splivallo R."/>
            <person name="Stocchi V."/>
            <person name="Tisserant E."/>
            <person name="Viscomi A.R."/>
            <person name="Zambonelli A."/>
            <person name="Zampieri E."/>
            <person name="Henrissat B."/>
            <person name="Lebrun M.H."/>
            <person name="Paolocci F."/>
            <person name="Bonfante P."/>
            <person name="Ottonello S."/>
            <person name="Wincker P."/>
        </authorList>
    </citation>
    <scope>NUCLEOTIDE SEQUENCE [LARGE SCALE GENOMIC DNA]</scope>
    <source>
        <strain evidence="1 2">Mel28</strain>
    </source>
</reference>
<keyword evidence="2" id="KW-1185">Reference proteome</keyword>
<dbReference type="Proteomes" id="UP000006911">
    <property type="component" value="Unassembled WGS sequence"/>
</dbReference>
<proteinExistence type="predicted"/>
<dbReference type="GeneID" id="9187665"/>
<gene>
    <name evidence="1" type="ORF">GSTUM_00001762001</name>
</gene>
<dbReference type="InParanoid" id="D5G643"/>
<name>D5G643_TUBMM</name>
<dbReference type="EMBL" id="FN430007">
    <property type="protein sequence ID" value="CAZ79986.1"/>
    <property type="molecule type" value="Genomic_DNA"/>
</dbReference>
<evidence type="ECO:0000313" key="1">
    <source>
        <dbReference type="EMBL" id="CAZ79986.1"/>
    </source>
</evidence>
<dbReference type="KEGG" id="tml:GSTUM_00001762001"/>
<organism evidence="1 2">
    <name type="scientific">Tuber melanosporum (strain Mel28)</name>
    <name type="common">Perigord black truffle</name>
    <dbReference type="NCBI Taxonomy" id="656061"/>
    <lineage>
        <taxon>Eukaryota</taxon>
        <taxon>Fungi</taxon>
        <taxon>Dikarya</taxon>
        <taxon>Ascomycota</taxon>
        <taxon>Pezizomycotina</taxon>
        <taxon>Pezizomycetes</taxon>
        <taxon>Pezizales</taxon>
        <taxon>Tuberaceae</taxon>
        <taxon>Tuber</taxon>
    </lineage>
</organism>
<protein>
    <submittedName>
        <fullName evidence="1">(Perigord truffle) hypothetical protein</fullName>
    </submittedName>
</protein>